<evidence type="ECO:0000256" key="1">
    <source>
        <dbReference type="ARBA" id="ARBA00010641"/>
    </source>
</evidence>
<keyword evidence="2" id="KW-0805">Transcription regulation</keyword>
<keyword evidence="8" id="KW-1185">Reference proteome</keyword>
<gene>
    <name evidence="7" type="primary">sigZ</name>
    <name evidence="7" type="ORF">SG35_010970</name>
</gene>
<name>A0AAE9YX46_9GAMM</name>
<protein>
    <recommendedName>
        <fullName evidence="5">RNA polymerase sigma factor SigZ</fullName>
    </recommendedName>
</protein>
<dbReference type="KEGG" id="tact:SG35_010970"/>
<dbReference type="SUPFAM" id="SSF88946">
    <property type="entry name" value="Sigma2 domain of RNA polymerase sigma factors"/>
    <property type="match status" value="1"/>
</dbReference>
<dbReference type="NCBIfam" id="TIGR02937">
    <property type="entry name" value="sigma70-ECF"/>
    <property type="match status" value="1"/>
</dbReference>
<dbReference type="Gene3D" id="1.10.1740.10">
    <property type="match status" value="1"/>
</dbReference>
<dbReference type="InterPro" id="IPR039425">
    <property type="entry name" value="RNA_pol_sigma-70-like"/>
</dbReference>
<dbReference type="GO" id="GO:0016987">
    <property type="term" value="F:sigma factor activity"/>
    <property type="evidence" value="ECO:0007669"/>
    <property type="project" value="UniProtKB-KW"/>
</dbReference>
<dbReference type="Pfam" id="PF04542">
    <property type="entry name" value="Sigma70_r2"/>
    <property type="match status" value="1"/>
</dbReference>
<evidence type="ECO:0000259" key="6">
    <source>
        <dbReference type="Pfam" id="PF04542"/>
    </source>
</evidence>
<dbReference type="AlphaFoldDB" id="A0AAE9YX46"/>
<dbReference type="NCBIfam" id="NF007215">
    <property type="entry name" value="PRK09637.1"/>
    <property type="match status" value="1"/>
</dbReference>
<feature type="domain" description="RNA polymerase sigma-70 region 2" evidence="6">
    <location>
        <begin position="7"/>
        <end position="73"/>
    </location>
</feature>
<accession>A0AAE9YX46</accession>
<evidence type="ECO:0000256" key="3">
    <source>
        <dbReference type="ARBA" id="ARBA00023082"/>
    </source>
</evidence>
<reference evidence="7 8" key="1">
    <citation type="journal article" date="2015" name="Genome Announc.">
        <title>Draft Genome Sequences of Marine Isolates of Thalassomonas viridans and Thalassomonas actiniarum.</title>
        <authorList>
            <person name="Olonade I."/>
            <person name="van Zyl L.J."/>
            <person name="Trindade M."/>
        </authorList>
    </citation>
    <scope>NUCLEOTIDE SEQUENCE [LARGE SCALE GENOMIC DNA]</scope>
    <source>
        <strain evidence="7 8">A5K-106</strain>
    </source>
</reference>
<dbReference type="RefSeq" id="WP_044833466.1">
    <property type="nucleotide sequence ID" value="NZ_CP059735.1"/>
</dbReference>
<evidence type="ECO:0000256" key="4">
    <source>
        <dbReference type="ARBA" id="ARBA00023163"/>
    </source>
</evidence>
<comment type="similarity">
    <text evidence="1">Belongs to the sigma-70 factor family. ECF subfamily.</text>
</comment>
<dbReference type="Proteomes" id="UP000032568">
    <property type="component" value="Chromosome"/>
</dbReference>
<dbReference type="InterPro" id="IPR013324">
    <property type="entry name" value="RNA_pol_sigma_r3/r4-like"/>
</dbReference>
<dbReference type="InterPro" id="IPR013325">
    <property type="entry name" value="RNA_pol_sigma_r2"/>
</dbReference>
<dbReference type="InterPro" id="IPR014304">
    <property type="entry name" value="RNA_pol_sigma-Z"/>
</dbReference>
<reference evidence="7 8" key="2">
    <citation type="journal article" date="2022" name="Mar. Drugs">
        <title>Bioassay-Guided Fractionation Leads to the Detection of Cholic Acid Generated by the Rare Thalassomonas sp.</title>
        <authorList>
            <person name="Pheiffer F."/>
            <person name="Schneider Y.K."/>
            <person name="Hansen E.H."/>
            <person name="Andersen J.H."/>
            <person name="Isaksson J."/>
            <person name="Busche T."/>
            <person name="R C."/>
            <person name="Kalinowski J."/>
            <person name="Zyl L.V."/>
            <person name="Trindade M."/>
        </authorList>
    </citation>
    <scope>NUCLEOTIDE SEQUENCE [LARGE SCALE GENOMIC DNA]</scope>
    <source>
        <strain evidence="7 8">A5K-106</strain>
    </source>
</reference>
<dbReference type="InterPro" id="IPR036388">
    <property type="entry name" value="WH-like_DNA-bd_sf"/>
</dbReference>
<dbReference type="PANTHER" id="PTHR43133:SF62">
    <property type="entry name" value="RNA POLYMERASE SIGMA FACTOR SIGZ"/>
    <property type="match status" value="1"/>
</dbReference>
<keyword evidence="3" id="KW-0731">Sigma factor</keyword>
<dbReference type="InterPro" id="IPR007627">
    <property type="entry name" value="RNA_pol_sigma70_r2"/>
</dbReference>
<dbReference type="GO" id="GO:0006352">
    <property type="term" value="P:DNA-templated transcription initiation"/>
    <property type="evidence" value="ECO:0007669"/>
    <property type="project" value="InterPro"/>
</dbReference>
<dbReference type="InterPro" id="IPR014284">
    <property type="entry name" value="RNA_pol_sigma-70_dom"/>
</dbReference>
<organism evidence="7 8">
    <name type="scientific">Thalassomonas actiniarum</name>
    <dbReference type="NCBI Taxonomy" id="485447"/>
    <lineage>
        <taxon>Bacteria</taxon>
        <taxon>Pseudomonadati</taxon>
        <taxon>Pseudomonadota</taxon>
        <taxon>Gammaproteobacteria</taxon>
        <taxon>Alteromonadales</taxon>
        <taxon>Colwelliaceae</taxon>
        <taxon>Thalassomonas</taxon>
    </lineage>
</organism>
<dbReference type="NCBIfam" id="TIGR02959">
    <property type="entry name" value="SigZ"/>
    <property type="match status" value="1"/>
</dbReference>
<sequence>MNIEQIWKAYKNHLKAFLHANINNPADVDDLLQEILIKSYLNLKTIKDNTSINAWLFQIARRTIIDFYRQKGRDQKLGDDELWYRQEQPGVHTQLARCLTPFIQSLTAKDAELLTQIEINGLSQKTYAEQNQLKYSTLKSRVQKAREQLHKRFSDCCELSLDAQGNISDFTPKNTQCKKC</sequence>
<evidence type="ECO:0000313" key="7">
    <source>
        <dbReference type="EMBL" id="WDE01103.1"/>
    </source>
</evidence>
<proteinExistence type="inferred from homology"/>
<dbReference type="SUPFAM" id="SSF88659">
    <property type="entry name" value="Sigma3 and sigma4 domains of RNA polymerase sigma factors"/>
    <property type="match status" value="1"/>
</dbReference>
<keyword evidence="4" id="KW-0804">Transcription</keyword>
<evidence type="ECO:0000256" key="2">
    <source>
        <dbReference type="ARBA" id="ARBA00023015"/>
    </source>
</evidence>
<evidence type="ECO:0000313" key="8">
    <source>
        <dbReference type="Proteomes" id="UP000032568"/>
    </source>
</evidence>
<dbReference type="Gene3D" id="1.10.10.10">
    <property type="entry name" value="Winged helix-like DNA-binding domain superfamily/Winged helix DNA-binding domain"/>
    <property type="match status" value="1"/>
</dbReference>
<dbReference type="EMBL" id="CP059735">
    <property type="protein sequence ID" value="WDE01103.1"/>
    <property type="molecule type" value="Genomic_DNA"/>
</dbReference>
<dbReference type="PANTHER" id="PTHR43133">
    <property type="entry name" value="RNA POLYMERASE ECF-TYPE SIGMA FACTO"/>
    <property type="match status" value="1"/>
</dbReference>
<evidence type="ECO:0000256" key="5">
    <source>
        <dbReference type="NCBIfam" id="TIGR02959"/>
    </source>
</evidence>